<evidence type="ECO:0000313" key="1">
    <source>
        <dbReference type="EMBL" id="QNO51146.1"/>
    </source>
</evidence>
<protein>
    <submittedName>
        <fullName evidence="2">Uncharacterized protein</fullName>
    </submittedName>
</protein>
<evidence type="ECO:0000313" key="2">
    <source>
        <dbReference type="EMBL" id="QNO52886.1"/>
    </source>
</evidence>
<sequence>MQEQMQNQNLKSAPAPTCRVFFDELLKSDCFVEEHGGTHLITPTCARCNKLFGVGEIKEVEKRGNITKIKISDPTATFGIYTDKALLDLKPKKYLAFVAYLRPRLRTHAHAEKNKGKGKGVLTLVEEAGVVDENVRTNWILNTGRRTMERIELLRKALPEKHGKEFSESTWKQAKQAMEHYAIDDDKLNYWQGRAIDAVKDVWQRHGKTAKEMVLDMLEPGVSGKSSVERIKLTEELKKRGLMEEWVEEVIDELIVEGRCYEPEVGMLKVVEE</sequence>
<reference evidence="2" key="1">
    <citation type="submission" date="2020-06" db="EMBL/GenBank/DDBJ databases">
        <title>Unique genomic features of the anaerobic methanotrophic archaea.</title>
        <authorList>
            <person name="Chadwick G.L."/>
            <person name="Skennerton C.T."/>
            <person name="Laso-Perez R."/>
            <person name="Leu A.O."/>
            <person name="Speth D.R."/>
            <person name="Yu H."/>
            <person name="Morgan-Lang C."/>
            <person name="Hatzenpichler R."/>
            <person name="Goudeau D."/>
            <person name="Malmstrom R."/>
            <person name="Brazelton W.J."/>
            <person name="Woyke T."/>
            <person name="Hallam S.J."/>
            <person name="Tyson G.W."/>
            <person name="Wegener G."/>
            <person name="Boetius A."/>
            <person name="Orphan V."/>
        </authorList>
    </citation>
    <scope>NUCLEOTIDE SEQUENCE</scope>
</reference>
<organism evidence="2">
    <name type="scientific">Candidatus Methanophagaceae archaeon ANME-1 ERB6</name>
    <dbReference type="NCBI Taxonomy" id="2759912"/>
    <lineage>
        <taxon>Archaea</taxon>
        <taxon>Methanobacteriati</taxon>
        <taxon>Methanobacteriota</taxon>
        <taxon>Stenosarchaea group</taxon>
        <taxon>Methanomicrobia</taxon>
        <taxon>Candidatus Methanophagales</taxon>
        <taxon>Candidatus Methanophagaceae</taxon>
    </lineage>
</organism>
<gene>
    <name evidence="1" type="ORF">OLNPMGDC_00037</name>
    <name evidence="2" type="ORF">PANBHIFL_00001</name>
</gene>
<dbReference type="EMBL" id="MT631525">
    <property type="protein sequence ID" value="QNO52886.1"/>
    <property type="molecule type" value="Genomic_DNA"/>
</dbReference>
<name>A0A7G9YY02_9EURY</name>
<dbReference type="Gene3D" id="1.10.10.10">
    <property type="entry name" value="Winged helix-like DNA-binding domain superfamily/Winged helix DNA-binding domain"/>
    <property type="match status" value="1"/>
</dbReference>
<dbReference type="InterPro" id="IPR036388">
    <property type="entry name" value="WH-like_DNA-bd_sf"/>
</dbReference>
<proteinExistence type="predicted"/>
<dbReference type="AlphaFoldDB" id="A0A7G9YY02"/>
<dbReference type="EMBL" id="MT631461">
    <property type="protein sequence ID" value="QNO51146.1"/>
    <property type="molecule type" value="Genomic_DNA"/>
</dbReference>
<accession>A0A7G9YY02</accession>